<feature type="domain" description="PA" evidence="14">
    <location>
        <begin position="388"/>
        <end position="473"/>
    </location>
</feature>
<reference evidence="16" key="2">
    <citation type="submission" date="2023-02" db="EMBL/GenBank/DDBJ databases">
        <authorList>
            <consortium name="DOE Joint Genome Institute"/>
            <person name="Mondo S.J."/>
            <person name="Chang Y."/>
            <person name="Wang Y."/>
            <person name="Ahrendt S."/>
            <person name="Andreopoulos W."/>
            <person name="Barry K."/>
            <person name="Beard J."/>
            <person name="Benny G.L."/>
            <person name="Blankenship S."/>
            <person name="Bonito G."/>
            <person name="Cuomo C."/>
            <person name="Desiro A."/>
            <person name="Gervers K.A."/>
            <person name="Hundley H."/>
            <person name="Kuo A."/>
            <person name="LaButti K."/>
            <person name="Lang B.F."/>
            <person name="Lipzen A."/>
            <person name="O'Donnell K."/>
            <person name="Pangilinan J."/>
            <person name="Reynolds N."/>
            <person name="Sandor L."/>
            <person name="Smith M.W."/>
            <person name="Tsang A."/>
            <person name="Grigoriev I.V."/>
            <person name="Stajich J.E."/>
            <person name="Spatafora J.W."/>
        </authorList>
    </citation>
    <scope>NUCLEOTIDE SEQUENCE</scope>
    <source>
        <strain evidence="16">RSA 2281</strain>
    </source>
</reference>
<comment type="similarity">
    <text evidence="1 9 10">Belongs to the peptidase S8 family.</text>
</comment>
<dbReference type="EMBL" id="JAIXMP010000009">
    <property type="protein sequence ID" value="KAI9267906.1"/>
    <property type="molecule type" value="Genomic_DNA"/>
</dbReference>
<evidence type="ECO:0000256" key="6">
    <source>
        <dbReference type="ARBA" id="ARBA00022801"/>
    </source>
</evidence>
<comment type="caution">
    <text evidence="16">The sequence shown here is derived from an EMBL/GenBank/DDBJ whole genome shotgun (WGS) entry which is preliminary data.</text>
</comment>
<dbReference type="InterPro" id="IPR010435">
    <property type="entry name" value="C5a/SBT2-like_Fn3"/>
</dbReference>
<evidence type="ECO:0000313" key="16">
    <source>
        <dbReference type="EMBL" id="KAI9267906.1"/>
    </source>
</evidence>
<keyword evidence="5 12" id="KW-0732">Signal</keyword>
<feature type="region of interest" description="Disordered" evidence="11">
    <location>
        <begin position="89"/>
        <end position="108"/>
    </location>
</feature>
<dbReference type="Pfam" id="PF06280">
    <property type="entry name" value="fn3_5"/>
    <property type="match status" value="1"/>
</dbReference>
<reference evidence="16" key="1">
    <citation type="journal article" date="2022" name="IScience">
        <title>Evolution of zygomycete secretomes and the origins of terrestrial fungal ecologies.</title>
        <authorList>
            <person name="Chang Y."/>
            <person name="Wang Y."/>
            <person name="Mondo S."/>
            <person name="Ahrendt S."/>
            <person name="Andreopoulos W."/>
            <person name="Barry K."/>
            <person name="Beard J."/>
            <person name="Benny G.L."/>
            <person name="Blankenship S."/>
            <person name="Bonito G."/>
            <person name="Cuomo C."/>
            <person name="Desiro A."/>
            <person name="Gervers K.A."/>
            <person name="Hundley H."/>
            <person name="Kuo A."/>
            <person name="LaButti K."/>
            <person name="Lang B.F."/>
            <person name="Lipzen A."/>
            <person name="O'Donnell K."/>
            <person name="Pangilinan J."/>
            <person name="Reynolds N."/>
            <person name="Sandor L."/>
            <person name="Smith M.E."/>
            <person name="Tsang A."/>
            <person name="Grigoriev I.V."/>
            <person name="Stajich J.E."/>
            <person name="Spatafora J.W."/>
        </authorList>
    </citation>
    <scope>NUCLEOTIDE SEQUENCE</scope>
    <source>
        <strain evidence="16">RSA 2281</strain>
    </source>
</reference>
<dbReference type="PRINTS" id="PR00723">
    <property type="entry name" value="SUBTILISIN"/>
</dbReference>
<dbReference type="PROSITE" id="PS51892">
    <property type="entry name" value="SUBTILASE"/>
    <property type="match status" value="1"/>
</dbReference>
<dbReference type="PANTHER" id="PTHR43806:SF66">
    <property type="entry name" value="SERIN ENDOPEPTIDASE"/>
    <property type="match status" value="1"/>
</dbReference>
<keyword evidence="2" id="KW-0134">Cell wall</keyword>
<evidence type="ECO:0000256" key="1">
    <source>
        <dbReference type="ARBA" id="ARBA00011073"/>
    </source>
</evidence>
<dbReference type="SUPFAM" id="SSF52743">
    <property type="entry name" value="Subtilisin-like"/>
    <property type="match status" value="1"/>
</dbReference>
<feature type="domain" description="Peptidase S8/S53" evidence="13">
    <location>
        <begin position="173"/>
        <end position="564"/>
    </location>
</feature>
<evidence type="ECO:0000256" key="10">
    <source>
        <dbReference type="RuleBase" id="RU003355"/>
    </source>
</evidence>
<keyword evidence="17" id="KW-1185">Reference proteome</keyword>
<dbReference type="AlphaFoldDB" id="A0AAD5PF76"/>
<evidence type="ECO:0000256" key="12">
    <source>
        <dbReference type="SAM" id="SignalP"/>
    </source>
</evidence>
<evidence type="ECO:0000256" key="9">
    <source>
        <dbReference type="PROSITE-ProRule" id="PRU01240"/>
    </source>
</evidence>
<evidence type="ECO:0000256" key="8">
    <source>
        <dbReference type="PIRSR" id="PIRSR615500-1"/>
    </source>
</evidence>
<dbReference type="PROSITE" id="PS00138">
    <property type="entry name" value="SUBTILASE_SER"/>
    <property type="match status" value="1"/>
</dbReference>
<evidence type="ECO:0000256" key="11">
    <source>
        <dbReference type="SAM" id="MobiDB-lite"/>
    </source>
</evidence>
<keyword evidence="6 9" id="KW-0378">Hydrolase</keyword>
<dbReference type="Gene3D" id="3.40.50.200">
    <property type="entry name" value="Peptidase S8/S53 domain"/>
    <property type="match status" value="1"/>
</dbReference>
<dbReference type="PROSITE" id="PS00136">
    <property type="entry name" value="SUBTILASE_ASP"/>
    <property type="match status" value="1"/>
</dbReference>
<dbReference type="InterPro" id="IPR000209">
    <property type="entry name" value="Peptidase_S8/S53_dom"/>
</dbReference>
<dbReference type="GO" id="GO:0005615">
    <property type="term" value="C:extracellular space"/>
    <property type="evidence" value="ECO:0007669"/>
    <property type="project" value="TreeGrafter"/>
</dbReference>
<dbReference type="GO" id="GO:0016020">
    <property type="term" value="C:membrane"/>
    <property type="evidence" value="ECO:0007669"/>
    <property type="project" value="InterPro"/>
</dbReference>
<evidence type="ECO:0000256" key="5">
    <source>
        <dbReference type="ARBA" id="ARBA00022729"/>
    </source>
</evidence>
<evidence type="ECO:0000259" key="14">
    <source>
        <dbReference type="Pfam" id="PF02225"/>
    </source>
</evidence>
<evidence type="ECO:0000259" key="15">
    <source>
        <dbReference type="Pfam" id="PF06280"/>
    </source>
</evidence>
<keyword evidence="4 9" id="KW-0645">Protease</keyword>
<sequence length="890" mass="95437">MRLLNSILLLAASSLIGMSSASYVTEPRQISSRHASFPKNNFIIEFSGSNAEADKKKLTSLLEDKFSDTTLTFGRLFNHDLMKGVTIQIGSKDKEDSPSSQSAASEEEQEELMNEVFKAVSESGLVKNIYPIVPVEGPNTEVQVLNEEIDIGKISPHVQTQVDRVHKELKNTGEGITVGIIDTGIDYTHPALGGGFGEGYKVRLGKDYIGDNYGYNSTVPEPDSDPMDSCPASTGSVGHGTHVAGIIAGKSANFTGVAPDVTLGMWRVFSCYGLTSNDIILDAILDAFDSGVDIISMSLGSFNGWPESPMAAVVERVIEKGTPVVVSAGNDGKLGAFTSGTPSVAQGALSIASFDNTKIINNVFGVKGSSETFAYYDSNPKIGDMQNGQLVAGDKNVGGDADACDVSTIPSSVKGKLALAKQSNKCTLSQQAINLGTAGAAGALLYNYDYAIPSTETVKIPFISLSDKDGEALLTMLKNSQNVQLTFDGKEEIRDAPTGNTVSWFSSIGGNYELGLTPNLAGVGGNVPSTLPQQLGSWGMMSGTSMAAPGVAASVALYLKQFSGNDELSTPAYILEQFQNYAYQAVHSHDDPNIETPFSQGAGLVQVYDALTQAPHVSPGHISFNDTINIEKTHTLKLTNNGDSIVSYQLLNNVSVSIEPYKDTNSYLFNEPAKFGLDGAKMRFSKKTIKLSPGKSVDITVTVIPPSTDPKLHIMYGGFITLKSQTKQTKDITIPYAGVVGDQRELPIYSNGTPLLTNSSEGQGGQIPVWGANDTYVYDRRANNGQPRFVITLANPTAQIASPVYNSRGRKIGDAFVDLEYMARTPSAGIGYTATWDGKYYPYFFNLRMPLPLPVLPGKYQIGLDALKWLGDKDNDNDREKWLSPVIQVK</sequence>
<dbReference type="InterPro" id="IPR036852">
    <property type="entry name" value="Peptidase_S8/S53_dom_sf"/>
</dbReference>
<dbReference type="InterPro" id="IPR034187">
    <property type="entry name" value="Peptidases_S8_5"/>
</dbReference>
<accession>A0AAD5PF76</accession>
<gene>
    <name evidence="16" type="ORF">BDA99DRAFT_535435</name>
</gene>
<organism evidence="16 17">
    <name type="scientific">Phascolomyces articulosus</name>
    <dbReference type="NCBI Taxonomy" id="60185"/>
    <lineage>
        <taxon>Eukaryota</taxon>
        <taxon>Fungi</taxon>
        <taxon>Fungi incertae sedis</taxon>
        <taxon>Mucoromycota</taxon>
        <taxon>Mucoromycotina</taxon>
        <taxon>Mucoromycetes</taxon>
        <taxon>Mucorales</taxon>
        <taxon>Lichtheimiaceae</taxon>
        <taxon>Phascolomyces</taxon>
    </lineage>
</organism>
<keyword evidence="3" id="KW-0964">Secreted</keyword>
<dbReference type="Pfam" id="PF02225">
    <property type="entry name" value="PA"/>
    <property type="match status" value="1"/>
</dbReference>
<feature type="active site" description="Charge relay system" evidence="8 9">
    <location>
        <position position="545"/>
    </location>
</feature>
<dbReference type="GO" id="GO:0006508">
    <property type="term" value="P:proteolysis"/>
    <property type="evidence" value="ECO:0007669"/>
    <property type="project" value="UniProtKB-KW"/>
</dbReference>
<dbReference type="CDD" id="cd07489">
    <property type="entry name" value="Peptidases_S8_5"/>
    <property type="match status" value="1"/>
</dbReference>
<dbReference type="Gene3D" id="2.60.40.1710">
    <property type="entry name" value="Subtilisin-like superfamily"/>
    <property type="match status" value="1"/>
</dbReference>
<dbReference type="Pfam" id="PF00082">
    <property type="entry name" value="Peptidase_S8"/>
    <property type="match status" value="1"/>
</dbReference>
<dbReference type="InterPro" id="IPR050131">
    <property type="entry name" value="Peptidase_S8_subtilisin-like"/>
</dbReference>
<name>A0AAD5PF76_9FUNG</name>
<evidence type="ECO:0000259" key="13">
    <source>
        <dbReference type="Pfam" id="PF00082"/>
    </source>
</evidence>
<feature type="domain" description="C5a peptidase/Subtilisin-like protease SBT2-like Fn3-like" evidence="15">
    <location>
        <begin position="622"/>
        <end position="736"/>
    </location>
</feature>
<dbReference type="InterPro" id="IPR022398">
    <property type="entry name" value="Peptidase_S8_His-AS"/>
</dbReference>
<dbReference type="InterPro" id="IPR023827">
    <property type="entry name" value="Peptidase_S8_Asp-AS"/>
</dbReference>
<feature type="active site" description="Charge relay system" evidence="8 9">
    <location>
        <position position="182"/>
    </location>
</feature>
<evidence type="ECO:0000256" key="4">
    <source>
        <dbReference type="ARBA" id="ARBA00022670"/>
    </source>
</evidence>
<dbReference type="GO" id="GO:0004252">
    <property type="term" value="F:serine-type endopeptidase activity"/>
    <property type="evidence" value="ECO:0007669"/>
    <property type="project" value="UniProtKB-UniRule"/>
</dbReference>
<protein>
    <submittedName>
        <fullName evidence="16">Peptidase S8/S53 domain-containing protein</fullName>
    </submittedName>
</protein>
<dbReference type="Gene3D" id="3.50.30.30">
    <property type="match status" value="1"/>
</dbReference>
<evidence type="ECO:0000256" key="3">
    <source>
        <dbReference type="ARBA" id="ARBA00022525"/>
    </source>
</evidence>
<proteinExistence type="inferred from homology"/>
<dbReference type="PANTHER" id="PTHR43806">
    <property type="entry name" value="PEPTIDASE S8"/>
    <property type="match status" value="1"/>
</dbReference>
<dbReference type="SUPFAM" id="SSF52025">
    <property type="entry name" value="PA domain"/>
    <property type="match status" value="1"/>
</dbReference>
<feature type="signal peptide" evidence="12">
    <location>
        <begin position="1"/>
        <end position="21"/>
    </location>
</feature>
<keyword evidence="7 9" id="KW-0720">Serine protease</keyword>
<evidence type="ECO:0000256" key="7">
    <source>
        <dbReference type="ARBA" id="ARBA00022825"/>
    </source>
</evidence>
<dbReference type="PROSITE" id="PS00137">
    <property type="entry name" value="SUBTILASE_HIS"/>
    <property type="match status" value="1"/>
</dbReference>
<dbReference type="InterPro" id="IPR023828">
    <property type="entry name" value="Peptidase_S8_Ser-AS"/>
</dbReference>
<dbReference type="Proteomes" id="UP001209540">
    <property type="component" value="Unassembled WGS sequence"/>
</dbReference>
<evidence type="ECO:0000256" key="2">
    <source>
        <dbReference type="ARBA" id="ARBA00022512"/>
    </source>
</evidence>
<dbReference type="InterPro" id="IPR015500">
    <property type="entry name" value="Peptidase_S8_subtilisin-rel"/>
</dbReference>
<evidence type="ECO:0000313" key="17">
    <source>
        <dbReference type="Proteomes" id="UP001209540"/>
    </source>
</evidence>
<feature type="chain" id="PRO_5042069419" evidence="12">
    <location>
        <begin position="22"/>
        <end position="890"/>
    </location>
</feature>
<dbReference type="InterPro" id="IPR003137">
    <property type="entry name" value="PA_domain"/>
</dbReference>
<dbReference type="InterPro" id="IPR046450">
    <property type="entry name" value="PA_dom_sf"/>
</dbReference>
<feature type="active site" description="Charge relay system" evidence="8 9">
    <location>
        <position position="239"/>
    </location>
</feature>